<dbReference type="Proteomes" id="UP001060085">
    <property type="component" value="Linkage Group LG06"/>
</dbReference>
<organism evidence="1 2">
    <name type="scientific">Catharanthus roseus</name>
    <name type="common">Madagascar periwinkle</name>
    <name type="synonym">Vinca rosea</name>
    <dbReference type="NCBI Taxonomy" id="4058"/>
    <lineage>
        <taxon>Eukaryota</taxon>
        <taxon>Viridiplantae</taxon>
        <taxon>Streptophyta</taxon>
        <taxon>Embryophyta</taxon>
        <taxon>Tracheophyta</taxon>
        <taxon>Spermatophyta</taxon>
        <taxon>Magnoliopsida</taxon>
        <taxon>eudicotyledons</taxon>
        <taxon>Gunneridae</taxon>
        <taxon>Pentapetalae</taxon>
        <taxon>asterids</taxon>
        <taxon>lamiids</taxon>
        <taxon>Gentianales</taxon>
        <taxon>Apocynaceae</taxon>
        <taxon>Rauvolfioideae</taxon>
        <taxon>Vinceae</taxon>
        <taxon>Catharanthinae</taxon>
        <taxon>Catharanthus</taxon>
    </lineage>
</organism>
<evidence type="ECO:0000313" key="2">
    <source>
        <dbReference type="Proteomes" id="UP001060085"/>
    </source>
</evidence>
<accession>A0ACC0AF21</accession>
<dbReference type="EMBL" id="CM044706">
    <property type="protein sequence ID" value="KAI5659547.1"/>
    <property type="molecule type" value="Genomic_DNA"/>
</dbReference>
<reference evidence="2" key="1">
    <citation type="journal article" date="2023" name="Nat. Plants">
        <title>Single-cell RNA sequencing provides a high-resolution roadmap for understanding the multicellular compartmentation of specialized metabolism.</title>
        <authorList>
            <person name="Sun S."/>
            <person name="Shen X."/>
            <person name="Li Y."/>
            <person name="Li Y."/>
            <person name="Wang S."/>
            <person name="Li R."/>
            <person name="Zhang H."/>
            <person name="Shen G."/>
            <person name="Guo B."/>
            <person name="Wei J."/>
            <person name="Xu J."/>
            <person name="St-Pierre B."/>
            <person name="Chen S."/>
            <person name="Sun C."/>
        </authorList>
    </citation>
    <scope>NUCLEOTIDE SEQUENCE [LARGE SCALE GENOMIC DNA]</scope>
</reference>
<gene>
    <name evidence="1" type="ORF">M9H77_28340</name>
</gene>
<evidence type="ECO:0000313" key="1">
    <source>
        <dbReference type="EMBL" id="KAI5659547.1"/>
    </source>
</evidence>
<proteinExistence type="predicted"/>
<protein>
    <submittedName>
        <fullName evidence="1">Uncharacterized protein</fullName>
    </submittedName>
</protein>
<sequence>MGSSSPTPSSNLNSSLSAVSSSTVSDNALNDIQKSGIIACLRAQSAELALEAARAALNAGVIVLEIVISTPGVLEVLQQLSQEYPRRTFGVGTVLHPDDAKHAINCGAKFLLSPAMVKDILDYVSHEDALYIPGVMTPTEILSAFNAGARMVKVYPISALGGLKYISALKKPFPHIPMVASQGIQLDLIEEYIAQGASSVVLSDAIFCRKAMMERNFEAIHQLSRTATLRAKDALERVKSLSRISWLV</sequence>
<keyword evidence="2" id="KW-1185">Reference proteome</keyword>
<name>A0ACC0AF21_CATRO</name>
<comment type="caution">
    <text evidence="1">The sequence shown here is derived from an EMBL/GenBank/DDBJ whole genome shotgun (WGS) entry which is preliminary data.</text>
</comment>